<evidence type="ECO:0000313" key="2">
    <source>
        <dbReference type="EMBL" id="VAX39465.1"/>
    </source>
</evidence>
<dbReference type="InterPro" id="IPR038765">
    <property type="entry name" value="Papain-like_cys_pep_sf"/>
</dbReference>
<organism evidence="2">
    <name type="scientific">hydrothermal vent metagenome</name>
    <dbReference type="NCBI Taxonomy" id="652676"/>
    <lineage>
        <taxon>unclassified sequences</taxon>
        <taxon>metagenomes</taxon>
        <taxon>ecological metagenomes</taxon>
    </lineage>
</organism>
<sequence>MKSFCQSLVLVLTFVIFSGCSGSTNQVDEGAGSKLTKAEIADRNMRIRDNALDILQPQKLGISTGNVSAIQQLNDWITTYDSSEEDASALTDQSKEILEKYLTSEEAKELMSMRFVLRDGLHIRDCYLYKKMGEKIQKKTDNRLEQVVALFYYVTRLVELDFPASSPFPMTPQEVLMSGSGSAQDRAVIFAGILRQLKIDSILIQPASKNSKNKKTQTTKSSPVLMGVLIQGKVYLFDMQLGLPIPALGDVTTVLPQNPATLADVLRQDEILRQLDVNKKMPYPLKAKDFQSLQIKIVINNRFWSVANFRLHFSLAGDHSAIVYSSLEDSESGDGIISRIMKFAKKRWKQEDISVWKYPEQQYERREKRDPKQEELRFGFLTTPVKLTLKFEQVNPNQQRSPSKKTEVLHMLGMREENKIKRYRMRQVLGDPDIAIRGYQQIRLKTRRYLDNLESYVQTAVKKKIRISKEIQDAAMLTKNKNGRAHNAVIFWTVICQIEQEEYQIVTKIIRGSGGLSRQFILAFSYAKSGKLAAASQYFKNIPLQNPYWRTGQLVQKRCRILRKNAKSSVK</sequence>
<protein>
    <recommendedName>
        <fullName evidence="1">Transglutaminase-like domain-containing protein</fullName>
    </recommendedName>
</protein>
<reference evidence="2" key="1">
    <citation type="submission" date="2018-06" db="EMBL/GenBank/DDBJ databases">
        <authorList>
            <person name="Zhirakovskaya E."/>
        </authorList>
    </citation>
    <scope>NUCLEOTIDE SEQUENCE</scope>
</reference>
<name>A0A3B1E289_9ZZZZ</name>
<feature type="domain" description="Transglutaminase-like" evidence="1">
    <location>
        <begin position="132"/>
        <end position="200"/>
    </location>
</feature>
<dbReference type="SUPFAM" id="SSF54001">
    <property type="entry name" value="Cysteine proteinases"/>
    <property type="match status" value="1"/>
</dbReference>
<proteinExistence type="predicted"/>
<dbReference type="Gene3D" id="3.10.620.30">
    <property type="match status" value="1"/>
</dbReference>
<gene>
    <name evidence="2" type="ORF">MNBD_PLANCTO02-3114</name>
</gene>
<evidence type="ECO:0000259" key="1">
    <source>
        <dbReference type="Pfam" id="PF01841"/>
    </source>
</evidence>
<dbReference type="AlphaFoldDB" id="A0A3B1E289"/>
<dbReference type="InterPro" id="IPR002931">
    <property type="entry name" value="Transglutaminase-like"/>
</dbReference>
<dbReference type="EMBL" id="UOGL01000333">
    <property type="protein sequence ID" value="VAX39465.1"/>
    <property type="molecule type" value="Genomic_DNA"/>
</dbReference>
<dbReference type="Pfam" id="PF01841">
    <property type="entry name" value="Transglut_core"/>
    <property type="match status" value="1"/>
</dbReference>
<dbReference type="PROSITE" id="PS51257">
    <property type="entry name" value="PROKAR_LIPOPROTEIN"/>
    <property type="match status" value="1"/>
</dbReference>
<accession>A0A3B1E289</accession>